<organism evidence="1 2">
    <name type="scientific">Aquimarina hainanensis</name>
    <dbReference type="NCBI Taxonomy" id="1578017"/>
    <lineage>
        <taxon>Bacteria</taxon>
        <taxon>Pseudomonadati</taxon>
        <taxon>Bacteroidota</taxon>
        <taxon>Flavobacteriia</taxon>
        <taxon>Flavobacteriales</taxon>
        <taxon>Flavobacteriaceae</taxon>
        <taxon>Aquimarina</taxon>
    </lineage>
</organism>
<dbReference type="RefSeq" id="WP_378257348.1">
    <property type="nucleotide sequence ID" value="NZ_JBHSJV010000001.1"/>
</dbReference>
<accession>A0ABW5N5W0</accession>
<reference evidence="2" key="1">
    <citation type="journal article" date="2019" name="Int. J. Syst. Evol. Microbiol.">
        <title>The Global Catalogue of Microorganisms (GCM) 10K type strain sequencing project: providing services to taxonomists for standard genome sequencing and annotation.</title>
        <authorList>
            <consortium name="The Broad Institute Genomics Platform"/>
            <consortium name="The Broad Institute Genome Sequencing Center for Infectious Disease"/>
            <person name="Wu L."/>
            <person name="Ma J."/>
        </authorList>
    </citation>
    <scope>NUCLEOTIDE SEQUENCE [LARGE SCALE GENOMIC DNA]</scope>
    <source>
        <strain evidence="2">KCTC 42423</strain>
    </source>
</reference>
<keyword evidence="2" id="KW-1185">Reference proteome</keyword>
<comment type="caution">
    <text evidence="1">The sequence shown here is derived from an EMBL/GenBank/DDBJ whole genome shotgun (WGS) entry which is preliminary data.</text>
</comment>
<dbReference type="EMBL" id="JBHULX010000004">
    <property type="protein sequence ID" value="MFD2590623.1"/>
    <property type="molecule type" value="Genomic_DNA"/>
</dbReference>
<name>A0ABW5N5W0_9FLAO</name>
<evidence type="ECO:0000313" key="2">
    <source>
        <dbReference type="Proteomes" id="UP001597459"/>
    </source>
</evidence>
<protein>
    <submittedName>
        <fullName evidence="1">Uncharacterized protein</fullName>
    </submittedName>
</protein>
<gene>
    <name evidence="1" type="ORF">ACFSTE_07235</name>
</gene>
<evidence type="ECO:0000313" key="1">
    <source>
        <dbReference type="EMBL" id="MFD2590623.1"/>
    </source>
</evidence>
<sequence length="78" mass="8021">MKKSIITLGKALSKTAQKSITGGFNFTTPGMCDGAEGTIPFGCPCKSGWCSGGLICTSDTTMNTPVGYDGVCVYNEGN</sequence>
<dbReference type="Proteomes" id="UP001597459">
    <property type="component" value="Unassembled WGS sequence"/>
</dbReference>
<proteinExistence type="predicted"/>